<keyword evidence="3" id="KW-1185">Reference proteome</keyword>
<gene>
    <name evidence="2" type="ORF">GCM10017655_39640</name>
</gene>
<comment type="caution">
    <text evidence="2">The sequence shown here is derived from an EMBL/GenBank/DDBJ whole genome shotgun (WGS) entry which is preliminary data.</text>
</comment>
<proteinExistence type="predicted"/>
<accession>A0A9W6K7F3</accession>
<evidence type="ECO:0000313" key="3">
    <source>
        <dbReference type="Proteomes" id="UP001143328"/>
    </source>
</evidence>
<dbReference type="InterPro" id="IPR021973">
    <property type="entry name" value="SprA-related"/>
</dbReference>
<evidence type="ECO:0008006" key="4">
    <source>
        <dbReference type="Google" id="ProtNLM"/>
    </source>
</evidence>
<dbReference type="AlphaFoldDB" id="A0A9W6K7F3"/>
<feature type="compositionally biased region" description="Polar residues" evidence="1">
    <location>
        <begin position="33"/>
        <end position="48"/>
    </location>
</feature>
<protein>
    <recommendedName>
        <fullName evidence="4">SprA-related family protein</fullName>
    </recommendedName>
</protein>
<dbReference type="EMBL" id="BSFN01000015">
    <property type="protein sequence ID" value="GLK90900.1"/>
    <property type="molecule type" value="Genomic_DNA"/>
</dbReference>
<evidence type="ECO:0000313" key="2">
    <source>
        <dbReference type="EMBL" id="GLK90900.1"/>
    </source>
</evidence>
<reference evidence="2" key="2">
    <citation type="submission" date="2023-01" db="EMBL/GenBank/DDBJ databases">
        <authorList>
            <person name="Sun Q."/>
            <person name="Evtushenko L."/>
        </authorList>
    </citation>
    <scope>NUCLEOTIDE SEQUENCE</scope>
    <source>
        <strain evidence="2">VKM B-2935</strain>
    </source>
</reference>
<feature type="compositionally biased region" description="Basic and acidic residues" evidence="1">
    <location>
        <begin position="194"/>
        <end position="210"/>
    </location>
</feature>
<feature type="compositionally biased region" description="Basic and acidic residues" evidence="1">
    <location>
        <begin position="72"/>
        <end position="107"/>
    </location>
</feature>
<organism evidence="2 3">
    <name type="scientific">Pseudomonas turukhanskensis</name>
    <dbReference type="NCBI Taxonomy" id="1806536"/>
    <lineage>
        <taxon>Bacteria</taxon>
        <taxon>Pseudomonadati</taxon>
        <taxon>Pseudomonadota</taxon>
        <taxon>Gammaproteobacteria</taxon>
        <taxon>Pseudomonadales</taxon>
        <taxon>Pseudomonadaceae</taxon>
        <taxon>Pseudomonas</taxon>
    </lineage>
</organism>
<dbReference type="RefSeq" id="WP_271197066.1">
    <property type="nucleotide sequence ID" value="NZ_BSFN01000015.1"/>
</dbReference>
<sequence length="249" mass="25707">MQIGSAATYPLATQASLLANARSPAATDAIQPITATQASPDATVTLSADGTRLAAEEKDRSGADTAQNSTDKAGETDETDPRQAQLDRQKISELASRDADVRSHEAAHASVGGAYAGSPSYTMQRGPDGKSYAIGGEVGIDVSAVANDPAATISKMEVVMRAALAPADPSAQDLRVAAQAQGLAAAARAELAQERRTENLDKARARREEENAQEPATDAAQNADTSASVQLYQSIASPVDSTPQIEAFA</sequence>
<reference evidence="2" key="1">
    <citation type="journal article" date="2014" name="Int. J. Syst. Evol. Microbiol.">
        <title>Complete genome sequence of Corynebacterium casei LMG S-19264T (=DSM 44701T), isolated from a smear-ripened cheese.</title>
        <authorList>
            <consortium name="US DOE Joint Genome Institute (JGI-PGF)"/>
            <person name="Walter F."/>
            <person name="Albersmeier A."/>
            <person name="Kalinowski J."/>
            <person name="Ruckert C."/>
        </authorList>
    </citation>
    <scope>NUCLEOTIDE SEQUENCE</scope>
    <source>
        <strain evidence="2">VKM B-2935</strain>
    </source>
</reference>
<evidence type="ECO:0000256" key="1">
    <source>
        <dbReference type="SAM" id="MobiDB-lite"/>
    </source>
</evidence>
<feature type="region of interest" description="Disordered" evidence="1">
    <location>
        <begin position="194"/>
        <end position="225"/>
    </location>
</feature>
<name>A0A9W6K7F3_9PSED</name>
<feature type="region of interest" description="Disordered" evidence="1">
    <location>
        <begin position="31"/>
        <end position="122"/>
    </location>
</feature>
<dbReference type="Pfam" id="PF12118">
    <property type="entry name" value="SprA-related"/>
    <property type="match status" value="1"/>
</dbReference>
<dbReference type="Proteomes" id="UP001143328">
    <property type="component" value="Unassembled WGS sequence"/>
</dbReference>